<proteinExistence type="inferred from homology"/>
<evidence type="ECO:0000313" key="9">
    <source>
        <dbReference type="Proteomes" id="UP000230828"/>
    </source>
</evidence>
<keyword evidence="5 8" id="KW-0418">Kinase</keyword>
<dbReference type="GO" id="GO:0004550">
    <property type="term" value="F:nucleoside diphosphate kinase activity"/>
    <property type="evidence" value="ECO:0007669"/>
    <property type="project" value="UniProtKB-EC"/>
</dbReference>
<protein>
    <recommendedName>
        <fullName evidence="3">nucleoside-diphosphate kinase</fullName>
        <ecNumber evidence="3">2.7.4.6</ecNumber>
    </recommendedName>
</protein>
<evidence type="ECO:0000256" key="5">
    <source>
        <dbReference type="ARBA" id="ARBA00022777"/>
    </source>
</evidence>
<dbReference type="EMBL" id="PCXM01000022">
    <property type="protein sequence ID" value="PIR40164.1"/>
    <property type="molecule type" value="Genomic_DNA"/>
</dbReference>
<keyword evidence="4 8" id="KW-0808">Transferase</keyword>
<dbReference type="PANTHER" id="PTHR11349">
    <property type="entry name" value="NUCLEOSIDE DIPHOSPHATE KINASE"/>
    <property type="match status" value="1"/>
</dbReference>
<comment type="similarity">
    <text evidence="2 6">Belongs to the NDK family.</text>
</comment>
<evidence type="ECO:0000313" key="8">
    <source>
        <dbReference type="EMBL" id="PIR40164.1"/>
    </source>
</evidence>
<evidence type="ECO:0000256" key="3">
    <source>
        <dbReference type="ARBA" id="ARBA00012966"/>
    </source>
</evidence>
<dbReference type="AlphaFoldDB" id="A0A2H0R2B3"/>
<evidence type="ECO:0000259" key="7">
    <source>
        <dbReference type="SMART" id="SM00562"/>
    </source>
</evidence>
<dbReference type="CDD" id="cd04413">
    <property type="entry name" value="NDPk_I"/>
    <property type="match status" value="1"/>
</dbReference>
<comment type="caution">
    <text evidence="6">Lacks conserved residue(s) required for the propagation of feature annotation.</text>
</comment>
<dbReference type="SMART" id="SM00562">
    <property type="entry name" value="NDK"/>
    <property type="match status" value="1"/>
</dbReference>
<feature type="domain" description="Nucleoside diphosphate kinase-like" evidence="7">
    <location>
        <begin position="31"/>
        <end position="207"/>
    </location>
</feature>
<dbReference type="InterPro" id="IPR036850">
    <property type="entry name" value="NDK-like_dom_sf"/>
</dbReference>
<evidence type="ECO:0000256" key="6">
    <source>
        <dbReference type="PROSITE-ProRule" id="PRU00706"/>
    </source>
</evidence>
<organism evidence="8 9">
    <name type="scientific">Candidatus Zambryskibacteria bacterium CG10_big_fil_rev_8_21_14_0_10_34_34</name>
    <dbReference type="NCBI Taxonomy" id="1975114"/>
    <lineage>
        <taxon>Bacteria</taxon>
        <taxon>Candidatus Zambryskiibacteriota</taxon>
    </lineage>
</organism>
<comment type="caution">
    <text evidence="8">The sequence shown here is derived from an EMBL/GenBank/DDBJ whole genome shotgun (WGS) entry which is preliminary data.</text>
</comment>
<evidence type="ECO:0000256" key="1">
    <source>
        <dbReference type="ARBA" id="ARBA00001946"/>
    </source>
</evidence>
<dbReference type="Proteomes" id="UP000230828">
    <property type="component" value="Unassembled WGS sequence"/>
</dbReference>
<dbReference type="Pfam" id="PF00334">
    <property type="entry name" value="NDK"/>
    <property type="match status" value="2"/>
</dbReference>
<dbReference type="SUPFAM" id="SSF54919">
    <property type="entry name" value="Nucleoside diphosphate kinase, NDK"/>
    <property type="match status" value="1"/>
</dbReference>
<dbReference type="InterPro" id="IPR034907">
    <property type="entry name" value="NDK-like_dom"/>
</dbReference>
<reference evidence="8 9" key="1">
    <citation type="submission" date="2017-09" db="EMBL/GenBank/DDBJ databases">
        <title>Depth-based differentiation of microbial function through sediment-hosted aquifers and enrichment of novel symbionts in the deep terrestrial subsurface.</title>
        <authorList>
            <person name="Probst A.J."/>
            <person name="Ladd B."/>
            <person name="Jarett J.K."/>
            <person name="Geller-Mcgrath D.E."/>
            <person name="Sieber C.M."/>
            <person name="Emerson J.B."/>
            <person name="Anantharaman K."/>
            <person name="Thomas B.C."/>
            <person name="Malmstrom R."/>
            <person name="Stieglmeier M."/>
            <person name="Klingl A."/>
            <person name="Woyke T."/>
            <person name="Ryan C.M."/>
            <person name="Banfield J.F."/>
        </authorList>
    </citation>
    <scope>NUCLEOTIDE SEQUENCE [LARGE SCALE GENOMIC DNA]</scope>
    <source>
        <strain evidence="8">CG10_big_fil_rev_8_21_14_0_10_34_34</strain>
    </source>
</reference>
<evidence type="ECO:0000256" key="2">
    <source>
        <dbReference type="ARBA" id="ARBA00008142"/>
    </source>
</evidence>
<comment type="cofactor">
    <cofactor evidence="1">
        <name>Mg(2+)</name>
        <dbReference type="ChEBI" id="CHEBI:18420"/>
    </cofactor>
</comment>
<dbReference type="EC" id="2.7.4.6" evidence="3"/>
<evidence type="ECO:0000256" key="4">
    <source>
        <dbReference type="ARBA" id="ARBA00022679"/>
    </source>
</evidence>
<sequence>MWESFVFCGFWFTISKLLISNLENSMSHPKTERTLVVIKPDGIQRSLIGEILKRYEKIGLKLVGVKMIVPTEDFIEKHYTIDPEWRRITGEKTIKGYKDKGLTPPSEDPLEITAIILANNAKYMTSGPVIAMVWQGAHAVKIVRKITGGTEPLSTDAGSIRGDFVLDSYQMSDADGRAVRNLVHASGTIEDAEKEIKHWFKDNELIDYRLITEQILYDVNLDGLLE</sequence>
<gene>
    <name evidence="8" type="ORF">COV33_01210</name>
</gene>
<dbReference type="PROSITE" id="PS51374">
    <property type="entry name" value="NDPK_LIKE"/>
    <property type="match status" value="1"/>
</dbReference>
<dbReference type="Gene3D" id="3.30.70.141">
    <property type="entry name" value="Nucleoside diphosphate kinase-like domain"/>
    <property type="match status" value="1"/>
</dbReference>
<name>A0A2H0R2B3_9BACT</name>
<accession>A0A2H0R2B3</accession>